<comment type="similarity">
    <text evidence="1">Belongs to the 11S seed storage protein (globulins) family.</text>
</comment>
<evidence type="ECO:0000256" key="6">
    <source>
        <dbReference type="SAM" id="MobiDB-lite"/>
    </source>
</evidence>
<sequence length="473" mass="53393">MAKTSLSLLHLRPAIFCTALLLLLLSPYGATSSSLHDRRHRRGSGHNQEECNIERLKSQRPSMRIESEAGVSEIWDETEQQFECAGVSPERHTIQPNGLILPSYSNYPTLNYIIQGQGVGGVVISGCPETFQSFRQGDKHQTIQELRQGDIVAIPAGVSSWIYNTGNTPLVLVSISDISSHNNQLDQTPRVFFLAGSIPEERTSTRQSRESRRRSDRRTSSDNIDNIFSGFDTEILSEAFGVDKETARKLKSTDRRRGFIIKVDNLQVTKPTSEEESSRRRESSRSNGMEELMCNMHLVHHIDNPRRSADVYNREAGYLSDITQRDLPILYRIDLAATRGHLRRDAIFAPHWHMNSHSIIYVIRGSARMQIVNNNGESVHDDRVKEGEFIVVPQSFVVMIKAMENDFDWVAFKTTGSPIMSSLVGKTSILRGLPEDVLRNSYGISREEARRLKYGREEETMLVRPSSTSTSSA</sequence>
<dbReference type="EMBL" id="LFYR01002015">
    <property type="protein sequence ID" value="KMZ57815.1"/>
    <property type="molecule type" value="Genomic_DNA"/>
</dbReference>
<reference evidence="10" key="1">
    <citation type="journal article" date="2016" name="Nature">
        <title>The genome of the seagrass Zostera marina reveals angiosperm adaptation to the sea.</title>
        <authorList>
            <person name="Olsen J.L."/>
            <person name="Rouze P."/>
            <person name="Verhelst B."/>
            <person name="Lin Y.-C."/>
            <person name="Bayer T."/>
            <person name="Collen J."/>
            <person name="Dattolo E."/>
            <person name="De Paoli E."/>
            <person name="Dittami S."/>
            <person name="Maumus F."/>
            <person name="Michel G."/>
            <person name="Kersting A."/>
            <person name="Lauritano C."/>
            <person name="Lohaus R."/>
            <person name="Toepel M."/>
            <person name="Tonon T."/>
            <person name="Vanneste K."/>
            <person name="Amirebrahimi M."/>
            <person name="Brakel J."/>
            <person name="Bostroem C."/>
            <person name="Chovatia M."/>
            <person name="Grimwood J."/>
            <person name="Jenkins J.W."/>
            <person name="Jueterbock A."/>
            <person name="Mraz A."/>
            <person name="Stam W.T."/>
            <person name="Tice H."/>
            <person name="Bornberg-Bauer E."/>
            <person name="Green P.J."/>
            <person name="Pearson G.A."/>
            <person name="Procaccini G."/>
            <person name="Duarte C.M."/>
            <person name="Schmutz J."/>
            <person name="Reusch T.B.H."/>
            <person name="Van de Peer Y."/>
        </authorList>
    </citation>
    <scope>NUCLEOTIDE SEQUENCE [LARGE SCALE GENOMIC DNA]</scope>
    <source>
        <strain evidence="10">cv. Finnish</strain>
    </source>
</reference>
<feature type="domain" description="Cupin type-1" evidence="8">
    <location>
        <begin position="54"/>
        <end position="248"/>
    </location>
</feature>
<accession>A0A0K9NPA8</accession>
<dbReference type="OrthoDB" id="2016041at2759"/>
<dbReference type="InterPro" id="IPR014710">
    <property type="entry name" value="RmlC-like_jellyroll"/>
</dbReference>
<dbReference type="Pfam" id="PF00190">
    <property type="entry name" value="Cupin_1"/>
    <property type="match status" value="2"/>
</dbReference>
<dbReference type="OMA" id="AHWIYNT"/>
<dbReference type="InterPro" id="IPR006045">
    <property type="entry name" value="Cupin_1"/>
</dbReference>
<evidence type="ECO:0000256" key="7">
    <source>
        <dbReference type="SAM" id="SignalP"/>
    </source>
</evidence>
<dbReference type="Proteomes" id="UP000036987">
    <property type="component" value="Unassembled WGS sequence"/>
</dbReference>
<dbReference type="PANTHER" id="PTHR31189:SF80">
    <property type="entry name" value="OS02G0456100 PROTEIN"/>
    <property type="match status" value="1"/>
</dbReference>
<feature type="chain" id="PRO_5005527236" evidence="7">
    <location>
        <begin position="33"/>
        <end position="473"/>
    </location>
</feature>
<evidence type="ECO:0000256" key="4">
    <source>
        <dbReference type="ARBA" id="ARBA00023129"/>
    </source>
</evidence>
<keyword evidence="10" id="KW-1185">Reference proteome</keyword>
<evidence type="ECO:0000256" key="3">
    <source>
        <dbReference type="ARBA" id="ARBA00022761"/>
    </source>
</evidence>
<dbReference type="CDD" id="cd02242">
    <property type="entry name" value="cupin_11S_legumin_N"/>
    <property type="match status" value="1"/>
</dbReference>
<dbReference type="AlphaFoldDB" id="A0A0K9NPA8"/>
<keyword evidence="7" id="KW-0732">Signal</keyword>
<evidence type="ECO:0000256" key="2">
    <source>
        <dbReference type="ARBA" id="ARBA00011818"/>
    </source>
</evidence>
<dbReference type="SMART" id="SM00835">
    <property type="entry name" value="Cupin_1"/>
    <property type="match status" value="2"/>
</dbReference>
<dbReference type="InterPro" id="IPR050253">
    <property type="entry name" value="Seed_Storage-Functional"/>
</dbReference>
<name>A0A0K9NPA8_ZOSMR</name>
<evidence type="ECO:0000313" key="9">
    <source>
        <dbReference type="EMBL" id="KMZ57815.1"/>
    </source>
</evidence>
<evidence type="ECO:0000256" key="1">
    <source>
        <dbReference type="ARBA" id="ARBA00007178"/>
    </source>
</evidence>
<dbReference type="FunFam" id="2.60.120.10:FF:000073">
    <property type="entry name" value="Glycinin G1"/>
    <property type="match status" value="1"/>
</dbReference>
<dbReference type="InterPro" id="IPR011051">
    <property type="entry name" value="RmlC_Cupin_sf"/>
</dbReference>
<feature type="signal peptide" evidence="7">
    <location>
        <begin position="1"/>
        <end position="32"/>
    </location>
</feature>
<proteinExistence type="inferred from homology"/>
<protein>
    <submittedName>
        <fullName evidence="9">11S seed storage globulin B</fullName>
    </submittedName>
</protein>
<comment type="caution">
    <text evidence="9">The sequence shown here is derived from an EMBL/GenBank/DDBJ whole genome shotgun (WGS) entry which is preliminary data.</text>
</comment>
<organism evidence="9 10">
    <name type="scientific">Zostera marina</name>
    <name type="common">Eelgrass</name>
    <dbReference type="NCBI Taxonomy" id="29655"/>
    <lineage>
        <taxon>Eukaryota</taxon>
        <taxon>Viridiplantae</taxon>
        <taxon>Streptophyta</taxon>
        <taxon>Embryophyta</taxon>
        <taxon>Tracheophyta</taxon>
        <taxon>Spermatophyta</taxon>
        <taxon>Magnoliopsida</taxon>
        <taxon>Liliopsida</taxon>
        <taxon>Zosteraceae</taxon>
        <taxon>Zostera</taxon>
    </lineage>
</organism>
<comment type="subunit">
    <text evidence="2">Hexamer; each subunit is composed of an acidic and a basic chain derived from a single precursor and linked by a disulfide bond.</text>
</comment>
<gene>
    <name evidence="9" type="ORF">ZOSMA_81G00320</name>
</gene>
<dbReference type="Gene3D" id="2.60.120.10">
    <property type="entry name" value="Jelly Rolls"/>
    <property type="match status" value="2"/>
</dbReference>
<evidence type="ECO:0000313" key="10">
    <source>
        <dbReference type="Proteomes" id="UP000036987"/>
    </source>
</evidence>
<dbReference type="STRING" id="29655.A0A0K9NPA8"/>
<keyword evidence="5" id="KW-1015">Disulfide bond</keyword>
<dbReference type="PRINTS" id="PR00439">
    <property type="entry name" value="11SGLOBULIN"/>
</dbReference>
<evidence type="ECO:0000259" key="8">
    <source>
        <dbReference type="SMART" id="SM00835"/>
    </source>
</evidence>
<feature type="region of interest" description="Disordered" evidence="6">
    <location>
        <begin position="197"/>
        <end position="224"/>
    </location>
</feature>
<keyword evidence="4" id="KW-0708">Seed storage protein</keyword>
<dbReference type="CDD" id="cd02243">
    <property type="entry name" value="cupin_11S_legumin_C"/>
    <property type="match status" value="1"/>
</dbReference>
<dbReference type="PANTHER" id="PTHR31189">
    <property type="entry name" value="OS03G0336100 PROTEIN-RELATED"/>
    <property type="match status" value="1"/>
</dbReference>
<dbReference type="InterPro" id="IPR006044">
    <property type="entry name" value="11S_seedstore_pln"/>
</dbReference>
<keyword evidence="3" id="KW-0758">Storage protein</keyword>
<feature type="compositionally biased region" description="Basic and acidic residues" evidence="6">
    <location>
        <begin position="199"/>
        <end position="210"/>
    </location>
</feature>
<feature type="domain" description="Cupin type-1" evidence="8">
    <location>
        <begin position="300"/>
        <end position="450"/>
    </location>
</feature>
<evidence type="ECO:0000256" key="5">
    <source>
        <dbReference type="ARBA" id="ARBA00023157"/>
    </source>
</evidence>
<dbReference type="SUPFAM" id="SSF51182">
    <property type="entry name" value="RmlC-like cupins"/>
    <property type="match status" value="1"/>
</dbReference>
<dbReference type="GO" id="GO:0045735">
    <property type="term" value="F:nutrient reservoir activity"/>
    <property type="evidence" value="ECO:0007669"/>
    <property type="project" value="UniProtKB-KW"/>
</dbReference>